<evidence type="ECO:0000256" key="2">
    <source>
        <dbReference type="ARBA" id="ARBA00005583"/>
    </source>
</evidence>
<dbReference type="CDD" id="cd06852">
    <property type="entry name" value="GT_MraY"/>
    <property type="match status" value="1"/>
</dbReference>
<evidence type="ECO:0000313" key="9">
    <source>
        <dbReference type="EMBL" id="GAA3234033.1"/>
    </source>
</evidence>
<dbReference type="RefSeq" id="WP_344836383.1">
    <property type="nucleotide sequence ID" value="NZ_BAAAUV010000025.1"/>
</dbReference>
<evidence type="ECO:0000256" key="4">
    <source>
        <dbReference type="ARBA" id="ARBA00022692"/>
    </source>
</evidence>
<dbReference type="PANTHER" id="PTHR22926">
    <property type="entry name" value="PHOSPHO-N-ACETYLMURAMOYL-PENTAPEPTIDE-TRANSFERASE"/>
    <property type="match status" value="1"/>
</dbReference>
<proteinExistence type="inferred from homology"/>
<comment type="subcellular location">
    <subcellularLocation>
        <location evidence="7">Cell membrane</location>
        <topology evidence="7">Multi-pass membrane protein</topology>
    </subcellularLocation>
    <subcellularLocation>
        <location evidence="1">Membrane</location>
        <topology evidence="1">Multi-pass membrane protein</topology>
    </subcellularLocation>
</comment>
<evidence type="ECO:0000256" key="8">
    <source>
        <dbReference type="NCBIfam" id="TIGR00445"/>
    </source>
</evidence>
<feature type="transmembrane region" description="Helical" evidence="7">
    <location>
        <begin position="330"/>
        <end position="351"/>
    </location>
</feature>
<keyword evidence="3 7" id="KW-0808">Transferase</keyword>
<gene>
    <name evidence="7 9" type="primary">mraY</name>
    <name evidence="9" type="ORF">GCM10010468_66940</name>
</gene>
<dbReference type="Proteomes" id="UP001501237">
    <property type="component" value="Unassembled WGS sequence"/>
</dbReference>
<feature type="transmembrane region" description="Helical" evidence="7">
    <location>
        <begin position="155"/>
        <end position="173"/>
    </location>
</feature>
<feature type="transmembrane region" description="Helical" evidence="7">
    <location>
        <begin position="116"/>
        <end position="135"/>
    </location>
</feature>
<feature type="transmembrane region" description="Helical" evidence="7">
    <location>
        <begin position="6"/>
        <end position="27"/>
    </location>
</feature>
<reference evidence="10" key="1">
    <citation type="journal article" date="2019" name="Int. J. Syst. Evol. Microbiol.">
        <title>The Global Catalogue of Microorganisms (GCM) 10K type strain sequencing project: providing services to taxonomists for standard genome sequencing and annotation.</title>
        <authorList>
            <consortium name="The Broad Institute Genomics Platform"/>
            <consortium name="The Broad Institute Genome Sequencing Center for Infectious Disease"/>
            <person name="Wu L."/>
            <person name="Ma J."/>
        </authorList>
    </citation>
    <scope>NUCLEOTIDE SEQUENCE [LARGE SCALE GENOMIC DNA]</scope>
    <source>
        <strain evidence="10">JCM 9377</strain>
    </source>
</reference>
<feature type="transmembrane region" description="Helical" evidence="7">
    <location>
        <begin position="185"/>
        <end position="204"/>
    </location>
</feature>
<accession>A0ABP6QIT3</accession>
<keyword evidence="7" id="KW-0479">Metal-binding</keyword>
<comment type="catalytic activity">
    <reaction evidence="7">
        <text>UDP-N-acetyl-alpha-D-muramoyl-L-alanyl-gamma-D-glutamyl-meso-2,6-diaminopimeloyl-D-alanyl-D-alanine + di-trans,octa-cis-undecaprenyl phosphate = di-trans,octa-cis-undecaprenyl diphospho-N-acetyl-alpha-D-muramoyl-L-alanyl-D-glutamyl-meso-2,6-diaminopimeloyl-D-alanyl-D-alanine + UMP</text>
        <dbReference type="Rhea" id="RHEA:28386"/>
        <dbReference type="ChEBI" id="CHEBI:57865"/>
        <dbReference type="ChEBI" id="CHEBI:60392"/>
        <dbReference type="ChEBI" id="CHEBI:61386"/>
        <dbReference type="ChEBI" id="CHEBI:61387"/>
        <dbReference type="EC" id="2.7.8.13"/>
    </reaction>
</comment>
<keyword evidence="7" id="KW-0131">Cell cycle</keyword>
<dbReference type="PROSITE" id="PS01348">
    <property type="entry name" value="MRAY_2"/>
    <property type="match status" value="1"/>
</dbReference>
<dbReference type="Pfam" id="PF10555">
    <property type="entry name" value="MraY_sig1"/>
    <property type="match status" value="1"/>
</dbReference>
<sequence length="356" mass="38114">MNNVIIASGLALIIGLLGTPVWIRLVTRLGYGQMIREDGVSTHQSKRGTPTMGGTVIVIGSLLGYGAAHLITWTVPTISAGLVLFLMTGLGVVGFVDDYIKVFKQRSLGLRSRAKATGIVIVGVIFAVGCLQFPNNMEVTPAEPSLSFLRDFGPPIGPYLFVLWALILIQGVSNGVNLTDGLDGLASGTCGLVLAAYVIIGNWQFRQGCADTLVQHCYEVRDPLDLAVVAASVLGACFGFLWWNAPPAKIFMGDTGSLALGGVLVGLAITTRTQFLLAILGGMIVLITMSVILQVGFFKITSRMGTPKRLFKMAPLQHHFELSGWAETTIVVRFWLICGLCVAAGLGLFYLEWVPK</sequence>
<name>A0ABP6QIT3_9ACTN</name>
<evidence type="ECO:0000313" key="10">
    <source>
        <dbReference type="Proteomes" id="UP001501237"/>
    </source>
</evidence>
<comment type="pathway">
    <text evidence="7">Cell wall biogenesis; peptidoglycan biosynthesis.</text>
</comment>
<protein>
    <recommendedName>
        <fullName evidence="7 8">Phospho-N-acetylmuramoyl-pentapeptide-transferase</fullName>
        <ecNumber evidence="7 8">2.7.8.13</ecNumber>
    </recommendedName>
    <alternativeName>
        <fullName evidence="7">UDP-MurNAc-pentapeptide phosphotransferase</fullName>
    </alternativeName>
</protein>
<keyword evidence="7" id="KW-0961">Cell wall biogenesis/degradation</keyword>
<organism evidence="9 10">
    <name type="scientific">Actinocorallia longicatena</name>
    <dbReference type="NCBI Taxonomy" id="111803"/>
    <lineage>
        <taxon>Bacteria</taxon>
        <taxon>Bacillati</taxon>
        <taxon>Actinomycetota</taxon>
        <taxon>Actinomycetes</taxon>
        <taxon>Streptosporangiales</taxon>
        <taxon>Thermomonosporaceae</taxon>
        <taxon>Actinocorallia</taxon>
    </lineage>
</organism>
<evidence type="ECO:0000256" key="1">
    <source>
        <dbReference type="ARBA" id="ARBA00004141"/>
    </source>
</evidence>
<keyword evidence="7" id="KW-0573">Peptidoglycan synthesis</keyword>
<dbReference type="EC" id="2.7.8.13" evidence="7 8"/>
<keyword evidence="4 7" id="KW-0812">Transmembrane</keyword>
<evidence type="ECO:0000256" key="5">
    <source>
        <dbReference type="ARBA" id="ARBA00022989"/>
    </source>
</evidence>
<feature type="transmembrane region" description="Helical" evidence="7">
    <location>
        <begin position="275"/>
        <end position="298"/>
    </location>
</feature>
<dbReference type="InterPro" id="IPR000715">
    <property type="entry name" value="Glycosyl_transferase_4"/>
</dbReference>
<feature type="transmembrane region" description="Helical" evidence="7">
    <location>
        <begin position="48"/>
        <end position="71"/>
    </location>
</feature>
<evidence type="ECO:0000256" key="6">
    <source>
        <dbReference type="ARBA" id="ARBA00023136"/>
    </source>
</evidence>
<keyword evidence="7" id="KW-1003">Cell membrane</keyword>
<dbReference type="Pfam" id="PF00953">
    <property type="entry name" value="Glycos_transf_4"/>
    <property type="match status" value="1"/>
</dbReference>
<feature type="transmembrane region" description="Helical" evidence="7">
    <location>
        <begin position="224"/>
        <end position="243"/>
    </location>
</feature>
<dbReference type="NCBIfam" id="TIGR00445">
    <property type="entry name" value="mraY"/>
    <property type="match status" value="1"/>
</dbReference>
<dbReference type="InterPro" id="IPR018480">
    <property type="entry name" value="PNAcMuramoyl-5peptid_Trfase_CS"/>
</dbReference>
<dbReference type="InterPro" id="IPR003524">
    <property type="entry name" value="PNAcMuramoyl-5peptid_Trfase"/>
</dbReference>
<keyword evidence="7" id="KW-0133">Cell shape</keyword>
<comment type="caution">
    <text evidence="9">The sequence shown here is derived from an EMBL/GenBank/DDBJ whole genome shotgun (WGS) entry which is preliminary data.</text>
</comment>
<comment type="function">
    <text evidence="7">Catalyzes the initial step of the lipid cycle reactions in the biosynthesis of the cell wall peptidoglycan: transfers peptidoglycan precursor phospho-MurNAc-pentapeptide from UDP-MurNAc-pentapeptide onto the lipid carrier undecaprenyl phosphate, yielding undecaprenyl-pyrophosphoryl-MurNAc-pentapeptide, known as lipid I.</text>
</comment>
<dbReference type="EMBL" id="BAAAUV010000025">
    <property type="protein sequence ID" value="GAA3234033.1"/>
    <property type="molecule type" value="Genomic_DNA"/>
</dbReference>
<keyword evidence="7" id="KW-0132">Cell division</keyword>
<keyword evidence="10" id="KW-1185">Reference proteome</keyword>
<feature type="transmembrane region" description="Helical" evidence="7">
    <location>
        <begin position="77"/>
        <end position="96"/>
    </location>
</feature>
<dbReference type="HAMAP" id="MF_00038">
    <property type="entry name" value="MraY"/>
    <property type="match status" value="1"/>
</dbReference>
<dbReference type="PANTHER" id="PTHR22926:SF5">
    <property type="entry name" value="PHOSPHO-N-ACETYLMURAMOYL-PENTAPEPTIDE-TRANSFERASE HOMOLOG"/>
    <property type="match status" value="1"/>
</dbReference>
<comment type="cofactor">
    <cofactor evidence="7">
        <name>Mg(2+)</name>
        <dbReference type="ChEBI" id="CHEBI:18420"/>
    </cofactor>
</comment>
<evidence type="ECO:0000256" key="7">
    <source>
        <dbReference type="HAMAP-Rule" id="MF_00038"/>
    </source>
</evidence>
<evidence type="ECO:0000256" key="3">
    <source>
        <dbReference type="ARBA" id="ARBA00022679"/>
    </source>
</evidence>
<comment type="similarity">
    <text evidence="2 7">Belongs to the glycosyltransferase 4 family. MraY subfamily.</text>
</comment>
<keyword evidence="5 7" id="KW-1133">Transmembrane helix</keyword>
<keyword evidence="7" id="KW-0460">Magnesium</keyword>
<keyword evidence="6 7" id="KW-0472">Membrane</keyword>